<keyword evidence="3" id="KW-1185">Reference proteome</keyword>
<organism evidence="2 3">
    <name type="scientific">Nocardioides marmoriginsengisoli</name>
    <dbReference type="NCBI Taxonomy" id="661483"/>
    <lineage>
        <taxon>Bacteria</taxon>
        <taxon>Bacillati</taxon>
        <taxon>Actinomycetota</taxon>
        <taxon>Actinomycetes</taxon>
        <taxon>Propionibacteriales</taxon>
        <taxon>Nocardioidaceae</taxon>
        <taxon>Nocardioides</taxon>
    </lineage>
</organism>
<evidence type="ECO:0000313" key="3">
    <source>
        <dbReference type="Proteomes" id="UP000267128"/>
    </source>
</evidence>
<dbReference type="Proteomes" id="UP000267128">
    <property type="component" value="Unassembled WGS sequence"/>
</dbReference>
<dbReference type="GO" id="GO:0016853">
    <property type="term" value="F:isomerase activity"/>
    <property type="evidence" value="ECO:0007669"/>
    <property type="project" value="UniProtKB-KW"/>
</dbReference>
<name>A0A3N0CGV5_9ACTN</name>
<accession>A0A3N0CGV5</accession>
<dbReference type="AlphaFoldDB" id="A0A3N0CGV5"/>
<reference evidence="2 3" key="1">
    <citation type="submission" date="2018-11" db="EMBL/GenBank/DDBJ databases">
        <authorList>
            <person name="Li F."/>
        </authorList>
    </citation>
    <scope>NUCLEOTIDE SEQUENCE [LARGE SCALE GENOMIC DNA]</scope>
    <source>
        <strain evidence="2 3">Gsoil 097</strain>
    </source>
</reference>
<proteinExistence type="predicted"/>
<dbReference type="Gene3D" id="3.10.450.50">
    <property type="match status" value="1"/>
</dbReference>
<evidence type="ECO:0000259" key="1">
    <source>
        <dbReference type="Pfam" id="PF12680"/>
    </source>
</evidence>
<sequence length="124" mass="13421">MPITNEQAEANVRRYLELVATGTAAEIVALYAPDGVLEDPVGSEPLVGREAIQGFYATLEPMKVTTELLAIRASGGEAAFHFHIETDTGAGVAVLDPMEMMAFDEDGLIRSMRAWWNDGDMTFG</sequence>
<evidence type="ECO:0000313" key="2">
    <source>
        <dbReference type="EMBL" id="RNL62549.1"/>
    </source>
</evidence>
<dbReference type="Pfam" id="PF12680">
    <property type="entry name" value="SnoaL_2"/>
    <property type="match status" value="1"/>
</dbReference>
<dbReference type="SUPFAM" id="SSF54427">
    <property type="entry name" value="NTF2-like"/>
    <property type="match status" value="1"/>
</dbReference>
<dbReference type="EMBL" id="RJSE01000007">
    <property type="protein sequence ID" value="RNL62549.1"/>
    <property type="molecule type" value="Genomic_DNA"/>
</dbReference>
<comment type="caution">
    <text evidence="2">The sequence shown here is derived from an EMBL/GenBank/DDBJ whole genome shotgun (WGS) entry which is preliminary data.</text>
</comment>
<feature type="domain" description="SnoaL-like" evidence="1">
    <location>
        <begin position="12"/>
        <end position="111"/>
    </location>
</feature>
<dbReference type="InterPro" id="IPR032710">
    <property type="entry name" value="NTF2-like_dom_sf"/>
</dbReference>
<gene>
    <name evidence="2" type="ORF">EFK50_12330</name>
</gene>
<protein>
    <submittedName>
        <fullName evidence="2">Steroid delta-isomerase</fullName>
    </submittedName>
</protein>
<dbReference type="OrthoDB" id="459617at2"/>
<dbReference type="RefSeq" id="WP_123227845.1">
    <property type="nucleotide sequence ID" value="NZ_RJSE01000007.1"/>
</dbReference>
<keyword evidence="2" id="KW-0413">Isomerase</keyword>
<dbReference type="InterPro" id="IPR037401">
    <property type="entry name" value="SnoaL-like"/>
</dbReference>